<reference evidence="1" key="1">
    <citation type="submission" date="2021-08" db="EMBL/GenBank/DDBJ databases">
        <title>The first chromosome-level gecko genome reveals the dynamic sex chromosomes of Neotropical dwarf geckos (Sphaerodactylidae: Sphaerodactylus).</title>
        <authorList>
            <person name="Pinto B.J."/>
            <person name="Keating S.E."/>
            <person name="Gamble T."/>
        </authorList>
    </citation>
    <scope>NUCLEOTIDE SEQUENCE</scope>
    <source>
        <strain evidence="1">TG3544</strain>
    </source>
</reference>
<organism evidence="1 2">
    <name type="scientific">Sphaerodactylus townsendi</name>
    <dbReference type="NCBI Taxonomy" id="933632"/>
    <lineage>
        <taxon>Eukaryota</taxon>
        <taxon>Metazoa</taxon>
        <taxon>Chordata</taxon>
        <taxon>Craniata</taxon>
        <taxon>Vertebrata</taxon>
        <taxon>Euteleostomi</taxon>
        <taxon>Lepidosauria</taxon>
        <taxon>Squamata</taxon>
        <taxon>Bifurcata</taxon>
        <taxon>Gekkota</taxon>
        <taxon>Sphaerodactylidae</taxon>
        <taxon>Sphaerodactylus</taxon>
    </lineage>
</organism>
<name>A0ACB8F271_9SAUR</name>
<dbReference type="Proteomes" id="UP000827872">
    <property type="component" value="Linkage Group LG05"/>
</dbReference>
<gene>
    <name evidence="1" type="ORF">K3G42_005669</name>
</gene>
<keyword evidence="2" id="KW-1185">Reference proteome</keyword>
<evidence type="ECO:0000313" key="1">
    <source>
        <dbReference type="EMBL" id="KAH7999144.1"/>
    </source>
</evidence>
<evidence type="ECO:0000313" key="2">
    <source>
        <dbReference type="Proteomes" id="UP000827872"/>
    </source>
</evidence>
<dbReference type="EMBL" id="CM037618">
    <property type="protein sequence ID" value="KAH7999144.1"/>
    <property type="molecule type" value="Genomic_DNA"/>
</dbReference>
<proteinExistence type="predicted"/>
<accession>A0ACB8F271</accession>
<protein>
    <submittedName>
        <fullName evidence="1">Uncharacterized protein</fullName>
    </submittedName>
</protein>
<comment type="caution">
    <text evidence="1">The sequence shown here is derived from an EMBL/GenBank/DDBJ whole genome shotgun (WGS) entry which is preliminary data.</text>
</comment>
<sequence length="104" mass="12292">MLVAEPRWDLHSETTFPFVLYFGASRRHPTGYCWKQEPRLSAFLWSDPAEYFKHSHKYTRRCWSGQMSLLSYLILSMVASIFPARKMKTFFPSCIFNTWNSKAA</sequence>